<comment type="caution">
    <text evidence="3">The sequence shown here is derived from an EMBL/GenBank/DDBJ whole genome shotgun (WGS) entry which is preliminary data.</text>
</comment>
<feature type="region of interest" description="Disordered" evidence="2">
    <location>
        <begin position="272"/>
        <end position="310"/>
    </location>
</feature>
<evidence type="ECO:0000313" key="3">
    <source>
        <dbReference type="EMBL" id="MBH5144817.1"/>
    </source>
</evidence>
<proteinExistence type="predicted"/>
<evidence type="ECO:0000256" key="2">
    <source>
        <dbReference type="SAM" id="MobiDB-lite"/>
    </source>
</evidence>
<name>A0A8I0ZXR3_RHOER</name>
<feature type="region of interest" description="Disordered" evidence="2">
    <location>
        <begin position="1166"/>
        <end position="1186"/>
    </location>
</feature>
<protein>
    <recommendedName>
        <fullName evidence="5">Transglycosylase SLT domain-containing protein</fullName>
    </recommendedName>
</protein>
<dbReference type="Gene3D" id="1.10.530.10">
    <property type="match status" value="1"/>
</dbReference>
<organism evidence="3 4">
    <name type="scientific">Rhodococcus erythropolis</name>
    <name type="common">Arthrobacter picolinophilus</name>
    <dbReference type="NCBI Taxonomy" id="1833"/>
    <lineage>
        <taxon>Bacteria</taxon>
        <taxon>Bacillati</taxon>
        <taxon>Actinomycetota</taxon>
        <taxon>Actinomycetes</taxon>
        <taxon>Mycobacteriales</taxon>
        <taxon>Nocardiaceae</taxon>
        <taxon>Rhodococcus</taxon>
        <taxon>Rhodococcus erythropolis group</taxon>
    </lineage>
</organism>
<accession>A0A8I0ZXR3</accession>
<evidence type="ECO:0000256" key="1">
    <source>
        <dbReference type="SAM" id="Coils"/>
    </source>
</evidence>
<sequence length="1615" mass="168724">MTAPYAKAVVEAELRWGNVGSEFERRVRVAAEKAAKAAQKHFDRIKLAAKVDLKADTGLFARETREKLKAMKFAADVTLRADTSRFHADVRRAIQNLPEANVRVTLDAGSIQSFVAGIEARLRSARITAPVFLEVGNEAAFRAHLAFLTRPVTQTVNIVTTGGGAGSGGAAGSARDNDRLSRSLGRVAASGLKIAGISALIGAIGGAAGIAAGAVGALVAGLGAVGLAGVAGLATTLVGMKGIGDAFSAFSAETESATADAEAQAKKVASARKGVEQANRGVEQANRGLESAEKTVARANKDSQRAQEDLSQAREDAVRQIEDLNFALKGTAIDERDAELALARAREAYDKTFADPAASALDRADAALGVDKALRRQEETMRRNADIEKDAREASEKGVEQSDQVVAAKEKVIDAADRVKDAEQGVADAQVGVADAQQAVVDAQADLQEAMDSTSSAADKTAQALAKLSPNARAFVLAMRELGPEWEAVRKSVQDNMFAGLDVTFTNLATTSMPMLKEGMGQVGTAINGAAKEFAAFWGSSGAQDSLRNIFAGTADLITAMQPGLAALTTGILDIGNAAAPVMGQLGDSLGNLLGSIGEAFTEAFADGSLTELIGHFSTMMDGLGGGLNALLGGLIDFGNIVGPVLGPLLQTFGESIAMLAPSLGALGVSFGNALIEILPTLSEFISSLADGLAPVMPVIADLLKSLGAALTPLIPPLSRILQTVGTALVGAIDALAPAIGPLGEAFASLVDALAPILPMAAEVISVLVQALAPALKTIFDALGPVIKQWLDGMKPVLEQLAPILAEVAMQLGQAIADALIQLMPVLPTLIDSFSQIVLAIAPFIPQLVQIAAELLPKLIDVIVWLVNTILPPLTTAIVWIAEHVLPLVIEGIRNFAQTWGDKLTEAKDAMQKAKDFLSDRFEDVKSALTSLKEFFSTVVDTIGNIWEGLKEKAAGPINWIIDNVINGALRTAWNAVASVIPGLEEWDGIPRSGKSEGGPNLVRRYASGGHVLGAGGPTDDRIPAMLSNGEFVMRASAVNTIGVDNLKMLNSNPQVAKGKVLTEGMFTGIRMKVGGSVDEAVARAKGFMEHEHGKPYQYGGVGDPSWDCSGLWSGIVNELSGRPATSGRLFNTESDFESMGWKPGLNGRVTVGIMRGGGGENSHMAGTIDGKNAESSGDNGVQWGGAARGSDNSMFGLQYTLQELAGQFSSGGSGGGIGRALRSVLNTVYKPAAAAFDLATSTIGSGIPDFGPSMMGQLPKSMFNGITAAMKNAVQGAMNAQASTESGSSSFDAGAGAEQWRQMMIDAYKNQGYDPTPEKIDAWVRQIHTESGGDPNIAQQIVDVNGTGEAAGVGLGQMIPTTWQAYRDPALPDNRRDPWAMTNAMARYGEQKYGDSLLGVIGHGHGYDQGGIANGIGLMPKFTLQPERVLSPEMTADFERLISVLERPDFIDVLRQMTSDAVTNAATAASLSSGATGPAPEVNIAAATSGPSTAFDPNNTGYDDTYYNDTVARRGKEGADAWLARQDFGPQIRTWGINALKEIGGEFASPLGLERRWGEAVDQGAANAMRAANSGGGDTYNITQEFHGYNGTPQQFAAEMERAARQGLATLTPV</sequence>
<feature type="coiled-coil region" evidence="1">
    <location>
        <begin position="370"/>
        <end position="397"/>
    </location>
</feature>
<evidence type="ECO:0000313" key="4">
    <source>
        <dbReference type="Proteomes" id="UP000627573"/>
    </source>
</evidence>
<keyword evidence="1" id="KW-0175">Coiled coil</keyword>
<dbReference type="InterPro" id="IPR023346">
    <property type="entry name" value="Lysozyme-like_dom_sf"/>
</dbReference>
<dbReference type="RefSeq" id="WP_197941453.1">
    <property type="nucleotide sequence ID" value="NZ_JAECSB010000069.1"/>
</dbReference>
<reference evidence="3 4" key="1">
    <citation type="submission" date="2020-12" db="EMBL/GenBank/DDBJ databases">
        <title>Draft genome sequence of furan degrading bacterial strain FUR100.</title>
        <authorList>
            <person name="Woiski C."/>
        </authorList>
    </citation>
    <scope>NUCLEOTIDE SEQUENCE [LARGE SCALE GENOMIC DNA]</scope>
    <source>
        <strain evidence="3 4">FUR100</strain>
    </source>
</reference>
<dbReference type="Gene3D" id="1.25.10.10">
    <property type="entry name" value="Leucine-rich Repeat Variant"/>
    <property type="match status" value="1"/>
</dbReference>
<dbReference type="EMBL" id="JAECSB010000069">
    <property type="protein sequence ID" value="MBH5144817.1"/>
    <property type="molecule type" value="Genomic_DNA"/>
</dbReference>
<evidence type="ECO:0008006" key="5">
    <source>
        <dbReference type="Google" id="ProtNLM"/>
    </source>
</evidence>
<dbReference type="InterPro" id="IPR011989">
    <property type="entry name" value="ARM-like"/>
</dbReference>
<dbReference type="SUPFAM" id="SSF53955">
    <property type="entry name" value="Lysozyme-like"/>
    <property type="match status" value="1"/>
</dbReference>
<dbReference type="SUPFAM" id="SSF48371">
    <property type="entry name" value="ARM repeat"/>
    <property type="match status" value="1"/>
</dbReference>
<gene>
    <name evidence="3" type="ORF">I3517_19640</name>
</gene>
<dbReference type="InterPro" id="IPR016024">
    <property type="entry name" value="ARM-type_fold"/>
</dbReference>
<keyword evidence="4" id="KW-1185">Reference proteome</keyword>
<feature type="compositionally biased region" description="Basic and acidic residues" evidence="2">
    <location>
        <begin position="290"/>
        <end position="310"/>
    </location>
</feature>
<dbReference type="Proteomes" id="UP000627573">
    <property type="component" value="Unassembled WGS sequence"/>
</dbReference>